<dbReference type="KEGG" id="lacs:H4075_11805"/>
<protein>
    <recommendedName>
        <fullName evidence="4">TonB C-terminal domain-containing protein</fullName>
    </recommendedName>
</protein>
<accession>A0A7G5XBC8</accession>
<feature type="chain" id="PRO_5028879501" description="TonB C-terminal domain-containing protein" evidence="1">
    <location>
        <begin position="19"/>
        <end position="148"/>
    </location>
</feature>
<dbReference type="EMBL" id="CP060007">
    <property type="protein sequence ID" value="QNA42781.1"/>
    <property type="molecule type" value="Genomic_DNA"/>
</dbReference>
<evidence type="ECO:0008006" key="4">
    <source>
        <dbReference type="Google" id="ProtNLM"/>
    </source>
</evidence>
<organism evidence="2 3">
    <name type="scientific">Lacibacter sediminis</name>
    <dbReference type="NCBI Taxonomy" id="2760713"/>
    <lineage>
        <taxon>Bacteria</taxon>
        <taxon>Pseudomonadati</taxon>
        <taxon>Bacteroidota</taxon>
        <taxon>Chitinophagia</taxon>
        <taxon>Chitinophagales</taxon>
        <taxon>Chitinophagaceae</taxon>
        <taxon>Lacibacter</taxon>
    </lineage>
</organism>
<gene>
    <name evidence="2" type="ORF">H4075_11805</name>
</gene>
<keyword evidence="1" id="KW-0732">Signal</keyword>
<dbReference type="SUPFAM" id="SSF74653">
    <property type="entry name" value="TolA/TonB C-terminal domain"/>
    <property type="match status" value="1"/>
</dbReference>
<dbReference type="RefSeq" id="WP_182801047.1">
    <property type="nucleotide sequence ID" value="NZ_CP060007.1"/>
</dbReference>
<sequence length="148" mass="17091">MKTYLSSILFIVAISANAQQQQEVYKLDSCLQFGANPFDDIYVRVQQTAKWKTKKPSLESHIEKFFDQYTQKKAGGKITISILIDKTGKPCTYEARPNSNVRPDFQQLRIWMNQYDWEPAIQNGQPVRSIKILQVNFEGKKVSVVELD</sequence>
<feature type="signal peptide" evidence="1">
    <location>
        <begin position="1"/>
        <end position="18"/>
    </location>
</feature>
<dbReference type="Proteomes" id="UP000515344">
    <property type="component" value="Chromosome"/>
</dbReference>
<evidence type="ECO:0000256" key="1">
    <source>
        <dbReference type="SAM" id="SignalP"/>
    </source>
</evidence>
<name>A0A7G5XBC8_9BACT</name>
<proteinExistence type="predicted"/>
<keyword evidence="3" id="KW-1185">Reference proteome</keyword>
<dbReference type="AlphaFoldDB" id="A0A7G5XBC8"/>
<dbReference type="Gene3D" id="3.30.1150.10">
    <property type="match status" value="1"/>
</dbReference>
<evidence type="ECO:0000313" key="3">
    <source>
        <dbReference type="Proteomes" id="UP000515344"/>
    </source>
</evidence>
<reference evidence="3" key="1">
    <citation type="submission" date="2020-08" db="EMBL/GenBank/DDBJ databases">
        <title>Lacibacter sp. S13-6-6 genome sequencing.</title>
        <authorList>
            <person name="Jin L."/>
        </authorList>
    </citation>
    <scope>NUCLEOTIDE SEQUENCE [LARGE SCALE GENOMIC DNA]</scope>
    <source>
        <strain evidence="3">S13-6-6</strain>
    </source>
</reference>
<evidence type="ECO:0000313" key="2">
    <source>
        <dbReference type="EMBL" id="QNA42781.1"/>
    </source>
</evidence>